<evidence type="ECO:0000313" key="6">
    <source>
        <dbReference type="EMBL" id="ABP76880.1"/>
    </source>
</evidence>
<accession>A4YA97</accession>
<organism evidence="6">
    <name type="scientific">Shewanella putrefaciens (strain CN-32 / ATCC BAA-453)</name>
    <dbReference type="NCBI Taxonomy" id="319224"/>
    <lineage>
        <taxon>Bacteria</taxon>
        <taxon>Pseudomonadati</taxon>
        <taxon>Pseudomonadota</taxon>
        <taxon>Gammaproteobacteria</taxon>
        <taxon>Alteromonadales</taxon>
        <taxon>Shewanellaceae</taxon>
        <taxon>Shewanella</taxon>
    </lineage>
</organism>
<sequence length="362" mass="40375">MQSLITTTGAKDDELSAHSAAASQEALQLLNGIRPFSITINGIFAILFVFLSVWPLAFIYTLGLSYHLWLSYCAHSHPKQLPPIIQWSWVVVFSQSLSSVLILGADAGFQYYLLATIPPSFASIFKPLFYKLIQALIIIVFFLICDIWFIDYEPYYLYSDEMISLFRHINVLGACALLAGVSYAYSQIVMSAITALRNVANTDELTGLINRRSLTALIDREAARTLRTHASMSLVLCDIDYFKRINDSYGHAAGDHVLVNVANLLQGVLREYDVVARWGGEEFLLLLPNTDIIEAMKVAERLREIVACSHLSFEEQTIPVTMTLGVAVLGDENWHSTLARADEALYRGKRQGRNCVVQASAP</sequence>
<feature type="transmembrane region" description="Helical" evidence="4">
    <location>
        <begin position="165"/>
        <end position="185"/>
    </location>
</feature>
<name>A4YA97_SHEPC</name>
<proteinExistence type="predicted"/>
<comment type="cofactor">
    <cofactor evidence="1">
        <name>Mg(2+)</name>
        <dbReference type="ChEBI" id="CHEBI:18420"/>
    </cofactor>
</comment>
<gene>
    <name evidence="6" type="ordered locus">Sputcn32_3168</name>
</gene>
<dbReference type="InterPro" id="IPR029787">
    <property type="entry name" value="Nucleotide_cyclase"/>
</dbReference>
<keyword evidence="4" id="KW-0812">Transmembrane</keyword>
<evidence type="ECO:0000256" key="4">
    <source>
        <dbReference type="SAM" id="Phobius"/>
    </source>
</evidence>
<protein>
    <recommendedName>
        <fullName evidence="2">diguanylate cyclase</fullName>
        <ecNumber evidence="2">2.7.7.65</ecNumber>
    </recommendedName>
</protein>
<feature type="transmembrane region" description="Helical" evidence="4">
    <location>
        <begin position="84"/>
        <end position="107"/>
    </location>
</feature>
<evidence type="ECO:0000256" key="2">
    <source>
        <dbReference type="ARBA" id="ARBA00012528"/>
    </source>
</evidence>
<feature type="transmembrane region" description="Helical" evidence="4">
    <location>
        <begin position="43"/>
        <end position="64"/>
    </location>
</feature>
<dbReference type="InterPro" id="IPR000160">
    <property type="entry name" value="GGDEF_dom"/>
</dbReference>
<dbReference type="PANTHER" id="PTHR45138:SF9">
    <property type="entry name" value="DIGUANYLATE CYCLASE DGCM-RELATED"/>
    <property type="match status" value="1"/>
</dbReference>
<reference evidence="6" key="1">
    <citation type="submission" date="2007-04" db="EMBL/GenBank/DDBJ databases">
        <title>Complete sequence of Shewanella putrefaciens CN-32.</title>
        <authorList>
            <consortium name="US DOE Joint Genome Institute"/>
            <person name="Copeland A."/>
            <person name="Lucas S."/>
            <person name="Lapidus A."/>
            <person name="Barry K."/>
            <person name="Detter J.C."/>
            <person name="Glavina del Rio T."/>
            <person name="Hammon N."/>
            <person name="Israni S."/>
            <person name="Dalin E."/>
            <person name="Tice H."/>
            <person name="Pitluck S."/>
            <person name="Chain P."/>
            <person name="Malfatti S."/>
            <person name="Shin M."/>
            <person name="Vergez L."/>
            <person name="Schmutz J."/>
            <person name="Larimer F."/>
            <person name="Land M."/>
            <person name="Hauser L."/>
            <person name="Kyrpides N."/>
            <person name="Mikhailova N."/>
            <person name="Romine M.F."/>
            <person name="Fredrickson J."/>
            <person name="Tiedje J."/>
            <person name="Richardson P."/>
        </authorList>
    </citation>
    <scope>NUCLEOTIDE SEQUENCE [LARGE SCALE GENOMIC DNA]</scope>
    <source>
        <strain evidence="6">CN-32</strain>
    </source>
</reference>
<dbReference type="KEGG" id="spc:Sputcn32_3168"/>
<dbReference type="PANTHER" id="PTHR45138">
    <property type="entry name" value="REGULATORY COMPONENTS OF SENSORY TRANSDUCTION SYSTEM"/>
    <property type="match status" value="1"/>
</dbReference>
<dbReference type="FunFam" id="3.30.70.270:FF:000001">
    <property type="entry name" value="Diguanylate cyclase domain protein"/>
    <property type="match status" value="1"/>
</dbReference>
<dbReference type="CDD" id="cd01949">
    <property type="entry name" value="GGDEF"/>
    <property type="match status" value="1"/>
</dbReference>
<keyword evidence="4" id="KW-1133">Transmembrane helix</keyword>
<dbReference type="eggNOG" id="COG3706">
    <property type="taxonomic scope" value="Bacteria"/>
</dbReference>
<feature type="transmembrane region" description="Helical" evidence="4">
    <location>
        <begin position="128"/>
        <end position="150"/>
    </location>
</feature>
<evidence type="ECO:0000256" key="3">
    <source>
        <dbReference type="ARBA" id="ARBA00034247"/>
    </source>
</evidence>
<dbReference type="AlphaFoldDB" id="A4YA97"/>
<dbReference type="NCBIfam" id="TIGR00254">
    <property type="entry name" value="GGDEF"/>
    <property type="match status" value="1"/>
</dbReference>
<dbReference type="InterPro" id="IPR043128">
    <property type="entry name" value="Rev_trsase/Diguanyl_cyclase"/>
</dbReference>
<dbReference type="EMBL" id="CP000681">
    <property type="protein sequence ID" value="ABP76880.1"/>
    <property type="molecule type" value="Genomic_DNA"/>
</dbReference>
<dbReference type="GO" id="GO:0052621">
    <property type="term" value="F:diguanylate cyclase activity"/>
    <property type="evidence" value="ECO:0007669"/>
    <property type="project" value="UniProtKB-EC"/>
</dbReference>
<feature type="domain" description="GGDEF" evidence="5">
    <location>
        <begin position="230"/>
        <end position="361"/>
    </location>
</feature>
<dbReference type="SMART" id="SM00267">
    <property type="entry name" value="GGDEF"/>
    <property type="match status" value="1"/>
</dbReference>
<dbReference type="InterPro" id="IPR050469">
    <property type="entry name" value="Diguanylate_Cyclase"/>
</dbReference>
<keyword evidence="4" id="KW-0472">Membrane</keyword>
<dbReference type="HOGENOM" id="CLU_000445_11_1_6"/>
<evidence type="ECO:0000256" key="1">
    <source>
        <dbReference type="ARBA" id="ARBA00001946"/>
    </source>
</evidence>
<dbReference type="EC" id="2.7.7.65" evidence="2"/>
<evidence type="ECO:0000259" key="5">
    <source>
        <dbReference type="PROSITE" id="PS50887"/>
    </source>
</evidence>
<dbReference type="STRING" id="319224.Sputcn32_3168"/>
<dbReference type="Pfam" id="PF00990">
    <property type="entry name" value="GGDEF"/>
    <property type="match status" value="1"/>
</dbReference>
<dbReference type="SUPFAM" id="SSF55073">
    <property type="entry name" value="Nucleotide cyclase"/>
    <property type="match status" value="1"/>
</dbReference>
<comment type="catalytic activity">
    <reaction evidence="3">
        <text>2 GTP = 3',3'-c-di-GMP + 2 diphosphate</text>
        <dbReference type="Rhea" id="RHEA:24898"/>
        <dbReference type="ChEBI" id="CHEBI:33019"/>
        <dbReference type="ChEBI" id="CHEBI:37565"/>
        <dbReference type="ChEBI" id="CHEBI:58805"/>
        <dbReference type="EC" id="2.7.7.65"/>
    </reaction>
</comment>
<dbReference type="Gene3D" id="3.30.70.270">
    <property type="match status" value="1"/>
</dbReference>
<dbReference type="PROSITE" id="PS50887">
    <property type="entry name" value="GGDEF"/>
    <property type="match status" value="1"/>
</dbReference>